<dbReference type="FunFam" id="1.20.1050.10:FF:000030">
    <property type="entry name" value="Glutathione S-transferase S1"/>
    <property type="match status" value="1"/>
</dbReference>
<dbReference type="EC" id="2.5.1.18" evidence="2"/>
<dbReference type="PANTHER" id="PTHR11571:SF224">
    <property type="entry name" value="HEMATOPOIETIC PROSTAGLANDIN D SYNTHASE"/>
    <property type="match status" value="1"/>
</dbReference>
<name>A0A1P8PEX1_LEPDE</name>
<comment type="similarity">
    <text evidence="4">Belongs to the GST superfamily. Sigma family.</text>
</comment>
<comment type="subunit">
    <text evidence="1">Homodimer.</text>
</comment>
<keyword evidence="3 8" id="KW-0808">Transferase</keyword>
<dbReference type="InterPro" id="IPR050213">
    <property type="entry name" value="GST_superfamily"/>
</dbReference>
<dbReference type="SUPFAM" id="SSF52833">
    <property type="entry name" value="Thioredoxin-like"/>
    <property type="match status" value="1"/>
</dbReference>
<comment type="catalytic activity">
    <reaction evidence="5">
        <text>RX + glutathione = an S-substituted glutathione + a halide anion + H(+)</text>
        <dbReference type="Rhea" id="RHEA:16437"/>
        <dbReference type="ChEBI" id="CHEBI:15378"/>
        <dbReference type="ChEBI" id="CHEBI:16042"/>
        <dbReference type="ChEBI" id="CHEBI:17792"/>
        <dbReference type="ChEBI" id="CHEBI:57925"/>
        <dbReference type="ChEBI" id="CHEBI:90779"/>
        <dbReference type="EC" id="2.5.1.18"/>
    </reaction>
</comment>
<dbReference type="EMBL" id="KU522327">
    <property type="protein sequence ID" value="APX61046.1"/>
    <property type="molecule type" value="mRNA"/>
</dbReference>
<dbReference type="GO" id="GO:0004364">
    <property type="term" value="F:glutathione transferase activity"/>
    <property type="evidence" value="ECO:0007669"/>
    <property type="project" value="UniProtKB-EC"/>
</dbReference>
<dbReference type="FunFam" id="3.40.30.10:FF:000035">
    <property type="entry name" value="hematopoietic prostaglandin D synthase"/>
    <property type="match status" value="1"/>
</dbReference>
<feature type="domain" description="GST C-terminal" evidence="7">
    <location>
        <begin position="82"/>
        <end position="204"/>
    </location>
</feature>
<reference evidence="8" key="1">
    <citation type="journal article" date="2016" name="Pestic. Biochem. Physiol.">
        <title>Identification of glutathione S-transferase genes in Leptinotarsa decemlineata and their expression patterns under stress of three insecticides.</title>
        <authorList>
            <person name="Han J.B."/>
            <person name="Li G.Q."/>
            <person name="Wan P.J."/>
            <person name="Zhu T.T."/>
            <person name="Meng Q.W."/>
        </authorList>
    </citation>
    <scope>NUCLEOTIDE SEQUENCE</scope>
</reference>
<feature type="domain" description="GST N-terminal" evidence="6">
    <location>
        <begin position="3"/>
        <end position="80"/>
    </location>
</feature>
<organism evidence="8">
    <name type="scientific">Leptinotarsa decemlineata</name>
    <name type="common">Colorado potato beetle</name>
    <name type="synonym">Doryphora decemlineata</name>
    <dbReference type="NCBI Taxonomy" id="7539"/>
    <lineage>
        <taxon>Eukaryota</taxon>
        <taxon>Metazoa</taxon>
        <taxon>Ecdysozoa</taxon>
        <taxon>Arthropoda</taxon>
        <taxon>Hexapoda</taxon>
        <taxon>Insecta</taxon>
        <taxon>Pterygota</taxon>
        <taxon>Neoptera</taxon>
        <taxon>Endopterygota</taxon>
        <taxon>Coleoptera</taxon>
        <taxon>Polyphaga</taxon>
        <taxon>Cucujiformia</taxon>
        <taxon>Chrysomeloidea</taxon>
        <taxon>Chrysomelidae</taxon>
        <taxon>Chrysomelinae</taxon>
        <taxon>Doryphorini</taxon>
        <taxon>Leptinotarsa</taxon>
    </lineage>
</organism>
<dbReference type="InterPro" id="IPR040079">
    <property type="entry name" value="Glutathione_S-Trfase"/>
</dbReference>
<dbReference type="PANTHER" id="PTHR11571">
    <property type="entry name" value="GLUTATHIONE S-TRANSFERASE"/>
    <property type="match status" value="1"/>
</dbReference>
<dbReference type="Gene3D" id="3.40.30.10">
    <property type="entry name" value="Glutaredoxin"/>
    <property type="match status" value="1"/>
</dbReference>
<dbReference type="InterPro" id="IPR010987">
    <property type="entry name" value="Glutathione-S-Trfase_C-like"/>
</dbReference>
<dbReference type="OrthoDB" id="414243at2759"/>
<dbReference type="Pfam" id="PF02798">
    <property type="entry name" value="GST_N"/>
    <property type="match status" value="1"/>
</dbReference>
<dbReference type="CDD" id="cd03039">
    <property type="entry name" value="GST_N_Sigma_like"/>
    <property type="match status" value="1"/>
</dbReference>
<dbReference type="GO" id="GO:0004602">
    <property type="term" value="F:glutathione peroxidase activity"/>
    <property type="evidence" value="ECO:0007669"/>
    <property type="project" value="UniProtKB-ARBA"/>
</dbReference>
<dbReference type="GO" id="GO:0006749">
    <property type="term" value="P:glutathione metabolic process"/>
    <property type="evidence" value="ECO:0007669"/>
    <property type="project" value="TreeGrafter"/>
</dbReference>
<sequence length="213" mass="24900">MASTYKVHYFDFTGRAEPIRMILSYGKLDFEDVRVSREEFQKLKPTLPLGQLPVLEFQGHMIPQSTAICRFLANKANLSGKDEFENLKIDVAVDTIEDLKKKVSEWAYEKNEEKKKALEETTLKEHVPFFLKKLEIHAEKNGGYLALNRISWADIFFLCAYETLGNMLKKDILIDYPNLTKVKQNILEVPFIKEWIKKRPTNPMFFFDLKSQV</sequence>
<proteinExistence type="evidence at transcript level"/>
<accession>A0A1P8PEX1</accession>
<dbReference type="InterPro" id="IPR036249">
    <property type="entry name" value="Thioredoxin-like_sf"/>
</dbReference>
<evidence type="ECO:0000259" key="7">
    <source>
        <dbReference type="PROSITE" id="PS50405"/>
    </source>
</evidence>
<protein>
    <recommendedName>
        <fullName evidence="2">glutathione transferase</fullName>
        <ecNumber evidence="2">2.5.1.18</ecNumber>
    </recommendedName>
</protein>
<dbReference type="SFLD" id="SFLDS00019">
    <property type="entry name" value="Glutathione_Transferase_(cytos"/>
    <property type="match status" value="1"/>
</dbReference>
<evidence type="ECO:0000256" key="3">
    <source>
        <dbReference type="ARBA" id="ARBA00022679"/>
    </source>
</evidence>
<evidence type="ECO:0000259" key="6">
    <source>
        <dbReference type="PROSITE" id="PS50404"/>
    </source>
</evidence>
<evidence type="ECO:0000256" key="4">
    <source>
        <dbReference type="ARBA" id="ARBA00038317"/>
    </source>
</evidence>
<dbReference type="InterPro" id="IPR036282">
    <property type="entry name" value="Glutathione-S-Trfase_C_sf"/>
</dbReference>
<dbReference type="AlphaFoldDB" id="A0A1P8PEX1"/>
<evidence type="ECO:0000256" key="1">
    <source>
        <dbReference type="ARBA" id="ARBA00011738"/>
    </source>
</evidence>
<evidence type="ECO:0000256" key="2">
    <source>
        <dbReference type="ARBA" id="ARBA00012452"/>
    </source>
</evidence>
<dbReference type="CDD" id="cd03192">
    <property type="entry name" value="GST_C_Sigma_like"/>
    <property type="match status" value="1"/>
</dbReference>
<dbReference type="Pfam" id="PF14497">
    <property type="entry name" value="GST_C_3"/>
    <property type="match status" value="1"/>
</dbReference>
<evidence type="ECO:0000256" key="5">
    <source>
        <dbReference type="ARBA" id="ARBA00047960"/>
    </source>
</evidence>
<dbReference type="PROSITE" id="PS50405">
    <property type="entry name" value="GST_CTER"/>
    <property type="match status" value="1"/>
</dbReference>
<reference evidence="8" key="2">
    <citation type="submission" date="2016-01" db="EMBL/GenBank/DDBJ databases">
        <authorList>
            <person name="Oliw E.H."/>
        </authorList>
    </citation>
    <scope>NUCLEOTIDE SEQUENCE</scope>
</reference>
<dbReference type="SFLD" id="SFLDG00363">
    <property type="entry name" value="AMPS_(cytGST):_Alpha-__Mu-__Pi"/>
    <property type="match status" value="1"/>
</dbReference>
<dbReference type="PROSITE" id="PS50404">
    <property type="entry name" value="GST_NTER"/>
    <property type="match status" value="1"/>
</dbReference>
<dbReference type="Gene3D" id="1.20.1050.10">
    <property type="match status" value="1"/>
</dbReference>
<evidence type="ECO:0000313" key="8">
    <source>
        <dbReference type="EMBL" id="APX61046.1"/>
    </source>
</evidence>
<dbReference type="SUPFAM" id="SSF47616">
    <property type="entry name" value="GST C-terminal domain-like"/>
    <property type="match status" value="1"/>
</dbReference>
<dbReference type="InterPro" id="IPR004046">
    <property type="entry name" value="GST_C"/>
</dbReference>
<dbReference type="InterPro" id="IPR004045">
    <property type="entry name" value="Glutathione_S-Trfase_N"/>
</dbReference>
<dbReference type="SFLD" id="SFLDG01205">
    <property type="entry name" value="AMPS.1"/>
    <property type="match status" value="1"/>
</dbReference>